<dbReference type="Proteomes" id="UP001634394">
    <property type="component" value="Unassembled WGS sequence"/>
</dbReference>
<name>A0ABD3VFZ5_SINWO</name>
<dbReference type="AlphaFoldDB" id="A0ABD3VFZ5"/>
<proteinExistence type="predicted"/>
<keyword evidence="1" id="KW-0472">Membrane</keyword>
<keyword evidence="1" id="KW-0812">Transmembrane</keyword>
<evidence type="ECO:0000313" key="3">
    <source>
        <dbReference type="Proteomes" id="UP001634394"/>
    </source>
</evidence>
<evidence type="ECO:0000313" key="2">
    <source>
        <dbReference type="EMBL" id="KAL3860509.1"/>
    </source>
</evidence>
<evidence type="ECO:0008006" key="4">
    <source>
        <dbReference type="Google" id="ProtNLM"/>
    </source>
</evidence>
<reference evidence="2 3" key="1">
    <citation type="submission" date="2024-11" db="EMBL/GenBank/DDBJ databases">
        <title>Chromosome-level genome assembly of the freshwater bivalve Anodonta woodiana.</title>
        <authorList>
            <person name="Chen X."/>
        </authorList>
    </citation>
    <scope>NUCLEOTIDE SEQUENCE [LARGE SCALE GENOMIC DNA]</scope>
    <source>
        <strain evidence="2">MN2024</strain>
        <tissue evidence="2">Gills</tissue>
    </source>
</reference>
<gene>
    <name evidence="2" type="ORF">ACJMK2_010629</name>
</gene>
<dbReference type="EMBL" id="JBJQND010000012">
    <property type="protein sequence ID" value="KAL3860509.1"/>
    <property type="molecule type" value="Genomic_DNA"/>
</dbReference>
<keyword evidence="3" id="KW-1185">Reference proteome</keyword>
<protein>
    <recommendedName>
        <fullName evidence="4">Nucleotide-diphospho-sugar transferase domain-containing protein</fullName>
    </recommendedName>
</protein>
<organism evidence="2 3">
    <name type="scientific">Sinanodonta woodiana</name>
    <name type="common">Chinese pond mussel</name>
    <name type="synonym">Anodonta woodiana</name>
    <dbReference type="NCBI Taxonomy" id="1069815"/>
    <lineage>
        <taxon>Eukaryota</taxon>
        <taxon>Metazoa</taxon>
        <taxon>Spiralia</taxon>
        <taxon>Lophotrochozoa</taxon>
        <taxon>Mollusca</taxon>
        <taxon>Bivalvia</taxon>
        <taxon>Autobranchia</taxon>
        <taxon>Heteroconchia</taxon>
        <taxon>Palaeoheterodonta</taxon>
        <taxon>Unionida</taxon>
        <taxon>Unionoidea</taxon>
        <taxon>Unionidae</taxon>
        <taxon>Unioninae</taxon>
        <taxon>Sinanodonta</taxon>
    </lineage>
</organism>
<comment type="caution">
    <text evidence="2">The sequence shown here is derived from an EMBL/GenBank/DDBJ whole genome shotgun (WGS) entry which is preliminary data.</text>
</comment>
<accession>A0ABD3VFZ5</accession>
<feature type="transmembrane region" description="Helical" evidence="1">
    <location>
        <begin position="16"/>
        <end position="37"/>
    </location>
</feature>
<sequence>MQTDKTVSTGCRYREWTSLLLTAILCFSFIVYLYLYVDTTNITKAITFFKNIQGDPQFVGISGQSTLYPWKERELIKNRTKPLLTLFTSWLDTEDKYLVHNITSVNWLALRPFVVPIVFTNEAAVGKVYARAGWLVLPVRVAAADGVPVLKYMYLDAMKQFESDFYTYVNSDILFTNTLVDTLIEIVQNNQTFHNSAQSNSISQHHTLIIGRRTNVFNITMEEGSSWSELTKVAKKKGELFRSDAEDYFITSSSYPWIDIPEVVIGRRAYDNWLVMNARKQKHQVIDASETILAVHQTTKDGNYEGMKKKTKEHNHNLLVTLYKNVQYSLGVTECAEYQTTINTGKISIIFRTNLATYCRIQ</sequence>
<evidence type="ECO:0000256" key="1">
    <source>
        <dbReference type="SAM" id="Phobius"/>
    </source>
</evidence>
<keyword evidence="1" id="KW-1133">Transmembrane helix</keyword>